<dbReference type="AlphaFoldDB" id="A0A077RY33"/>
<feature type="region of interest" description="Disordered" evidence="1">
    <location>
        <begin position="1"/>
        <end position="25"/>
    </location>
</feature>
<dbReference type="HOGENOM" id="CLU_1589408_0_0_1"/>
<dbReference type="EMBL" id="HG670306">
    <property type="protein sequence ID" value="CDM83498.1"/>
    <property type="molecule type" value="Genomic_DNA"/>
</dbReference>
<organism evidence="2">
    <name type="scientific">Triticum aestivum</name>
    <name type="common">Wheat</name>
    <dbReference type="NCBI Taxonomy" id="4565"/>
    <lineage>
        <taxon>Eukaryota</taxon>
        <taxon>Viridiplantae</taxon>
        <taxon>Streptophyta</taxon>
        <taxon>Embryophyta</taxon>
        <taxon>Tracheophyta</taxon>
        <taxon>Spermatophyta</taxon>
        <taxon>Magnoliopsida</taxon>
        <taxon>Liliopsida</taxon>
        <taxon>Poales</taxon>
        <taxon>Poaceae</taxon>
        <taxon>BOP clade</taxon>
        <taxon>Pooideae</taxon>
        <taxon>Triticodae</taxon>
        <taxon>Triticeae</taxon>
        <taxon>Triticinae</taxon>
        <taxon>Triticum</taxon>
    </lineage>
</organism>
<gene>
    <name evidence="2" type="ORF">TRAES_3BF026200050CFD_c1</name>
</gene>
<reference evidence="2" key="1">
    <citation type="journal article" date="2014" name="Science">
        <title>Structural and functional partitioning of bread wheat chromosome 3B.</title>
        <authorList>
            <person name="Choulet F."/>
            <person name="Alberti A."/>
            <person name="Theil S."/>
            <person name="Glover N."/>
            <person name="Barbe V."/>
            <person name="Daron J."/>
            <person name="Pingault L."/>
            <person name="Sourdille P."/>
            <person name="Couloux A."/>
            <person name="Paux E."/>
            <person name="Leroy P."/>
            <person name="Mangenot S."/>
            <person name="Guilhot N."/>
            <person name="Le Gouis J."/>
            <person name="Balfourier F."/>
            <person name="Alaux M."/>
            <person name="Jamilloux V."/>
            <person name="Poulain J."/>
            <person name="Durand C."/>
            <person name="Bellec A."/>
            <person name="Gaspin C."/>
            <person name="Safar J."/>
            <person name="Dolezel J."/>
            <person name="Rogers J."/>
            <person name="Vandepoele K."/>
            <person name="Aury J.M."/>
            <person name="Mayer K."/>
            <person name="Berges H."/>
            <person name="Quesneville H."/>
            <person name="Wincker P."/>
            <person name="Feuillet C."/>
        </authorList>
    </citation>
    <scope>NUCLEOTIDE SEQUENCE</scope>
</reference>
<protein>
    <submittedName>
        <fullName evidence="2">Uncharacterized protein</fullName>
    </submittedName>
</protein>
<evidence type="ECO:0000256" key="1">
    <source>
        <dbReference type="SAM" id="MobiDB-lite"/>
    </source>
</evidence>
<evidence type="ECO:0000313" key="2">
    <source>
        <dbReference type="EMBL" id="CDM83498.1"/>
    </source>
</evidence>
<name>A0A077RY33_WHEAT</name>
<sequence>MAATRQACPAEAVARDPAQDNDGGTLPTRLEEMNVENAVVALTDSSWLEDCQMGFSFMGQLQLMHLIQAISTIPRDAESLDVFTWPCSNSGSYSARSTYARLCVDRRGFDSTFIAMIWTLWKQRNAWVFNRLEQQCTPTELVLMLLDEVAEWKAAGLGVGGLQRFVRS</sequence>
<proteinExistence type="predicted"/>
<accession>A0A077RY33</accession>